<sequence>MTRKRQPLIQPSDFRPRPIWPAATSRPTPEWCFLRGKLRWERAGRTSFLSESDRMYQRVQLRDRWGRRAIVGRVYVRGDSNSCHWNGWYAFVNSGSYGPFETRAAAKRFAVRCVTSAHPRKRTIPT</sequence>
<dbReference type="AlphaFoldDB" id="A0A0F9MR41"/>
<comment type="caution">
    <text evidence="1">The sequence shown here is derived from an EMBL/GenBank/DDBJ whole genome shotgun (WGS) entry which is preliminary data.</text>
</comment>
<reference evidence="1" key="1">
    <citation type="journal article" date="2015" name="Nature">
        <title>Complex archaea that bridge the gap between prokaryotes and eukaryotes.</title>
        <authorList>
            <person name="Spang A."/>
            <person name="Saw J.H."/>
            <person name="Jorgensen S.L."/>
            <person name="Zaremba-Niedzwiedzka K."/>
            <person name="Martijn J."/>
            <person name="Lind A.E."/>
            <person name="van Eijk R."/>
            <person name="Schleper C."/>
            <person name="Guy L."/>
            <person name="Ettema T.J."/>
        </authorList>
    </citation>
    <scope>NUCLEOTIDE SEQUENCE</scope>
</reference>
<dbReference type="EMBL" id="LAZR01005215">
    <property type="protein sequence ID" value="KKN01862.1"/>
    <property type="molecule type" value="Genomic_DNA"/>
</dbReference>
<evidence type="ECO:0000313" key="1">
    <source>
        <dbReference type="EMBL" id="KKN01862.1"/>
    </source>
</evidence>
<proteinExistence type="predicted"/>
<accession>A0A0F9MR41</accession>
<name>A0A0F9MR41_9ZZZZ</name>
<organism evidence="1">
    <name type="scientific">marine sediment metagenome</name>
    <dbReference type="NCBI Taxonomy" id="412755"/>
    <lineage>
        <taxon>unclassified sequences</taxon>
        <taxon>metagenomes</taxon>
        <taxon>ecological metagenomes</taxon>
    </lineage>
</organism>
<gene>
    <name evidence="1" type="ORF">LCGC14_1123590</name>
</gene>
<protein>
    <submittedName>
        <fullName evidence="1">Uncharacterized protein</fullName>
    </submittedName>
</protein>